<dbReference type="Gene3D" id="1.10.1660.10">
    <property type="match status" value="1"/>
</dbReference>
<feature type="domain" description="HTH merR-type" evidence="5">
    <location>
        <begin position="10"/>
        <end position="32"/>
    </location>
</feature>
<evidence type="ECO:0000256" key="3">
    <source>
        <dbReference type="ARBA" id="ARBA00023125"/>
    </source>
</evidence>
<dbReference type="InterPro" id="IPR036244">
    <property type="entry name" value="TipA-like_antibiotic-bd"/>
</dbReference>
<dbReference type="InterPro" id="IPR047057">
    <property type="entry name" value="MerR_fam"/>
</dbReference>
<dbReference type="InterPro" id="IPR000551">
    <property type="entry name" value="MerR-type_HTH_dom"/>
</dbReference>
<keyword evidence="2" id="KW-0805">Transcription regulation</keyword>
<dbReference type="PANTHER" id="PTHR30204">
    <property type="entry name" value="REDOX-CYCLING DRUG-SENSING TRANSCRIPTIONAL ACTIVATOR SOXR"/>
    <property type="match status" value="1"/>
</dbReference>
<evidence type="ECO:0000313" key="6">
    <source>
        <dbReference type="EMBL" id="AQQ14922.1"/>
    </source>
</evidence>
<keyword evidence="7" id="KW-1185">Reference proteome</keyword>
<dbReference type="Proteomes" id="UP000217209">
    <property type="component" value="Chromosome"/>
</dbReference>
<protein>
    <submittedName>
        <fullName evidence="6">HTH-type transcriptional activator TipA</fullName>
    </submittedName>
</protein>
<evidence type="ECO:0000256" key="1">
    <source>
        <dbReference type="ARBA" id="ARBA00022491"/>
    </source>
</evidence>
<dbReference type="KEGG" id="cgv:CGLAU_04740"/>
<reference evidence="6 7" key="1">
    <citation type="submission" date="2016-12" db="EMBL/GenBank/DDBJ databases">
        <authorList>
            <person name="Song W.-J."/>
            <person name="Kurnit D.M."/>
        </authorList>
    </citation>
    <scope>NUCLEOTIDE SEQUENCE [LARGE SCALE GENOMIC DNA]</scope>
    <source>
        <strain evidence="6 7">DSM 30827</strain>
    </source>
</reference>
<dbReference type="Gene3D" id="1.10.490.50">
    <property type="entry name" value="Antibiotic binding domain of TipA-like multidrug resistance regulators"/>
    <property type="match status" value="1"/>
</dbReference>
<dbReference type="PROSITE" id="PS00552">
    <property type="entry name" value="HTH_MERR_1"/>
    <property type="match status" value="1"/>
</dbReference>
<dbReference type="RefSeq" id="WP_095661041.1">
    <property type="nucleotide sequence ID" value="NZ_CP019688.1"/>
</dbReference>
<sequence>MTESSWYSIGEAAEALGVTPKALRHWEELGLIEPARTWSDYRVYSEADLERGAAIALYRSVGVPLAQVAGLLEASEHMLIDALRHHHETLSAKRDVLDRQLDAVMTLIDQTKKGSVDMDAMKRYLGEDMPAYQEEAEQRWGDTAEWSQSQERLSEMGEEDFARLRQEQDAFAADLIAARDGGVAAGSTEAAALVQRHREMIGQWYEATPARQLILARMYVADERFHEAYGGAQEYLLELVEAQAAADGVDTANPQWEG</sequence>
<dbReference type="CDD" id="cd01106">
    <property type="entry name" value="HTH_TipAL-Mta"/>
    <property type="match status" value="1"/>
</dbReference>
<dbReference type="Pfam" id="PF13411">
    <property type="entry name" value="MerR_1"/>
    <property type="match status" value="1"/>
</dbReference>
<proteinExistence type="predicted"/>
<dbReference type="GO" id="GO:0003700">
    <property type="term" value="F:DNA-binding transcription factor activity"/>
    <property type="evidence" value="ECO:0007669"/>
    <property type="project" value="InterPro"/>
</dbReference>
<dbReference type="SUPFAM" id="SSF46955">
    <property type="entry name" value="Putative DNA-binding domain"/>
    <property type="match status" value="1"/>
</dbReference>
<gene>
    <name evidence="6" type="primary">tipA</name>
    <name evidence="6" type="ORF">CGLAU_04740</name>
</gene>
<evidence type="ECO:0000256" key="2">
    <source>
        <dbReference type="ARBA" id="ARBA00023015"/>
    </source>
</evidence>
<evidence type="ECO:0000259" key="5">
    <source>
        <dbReference type="PROSITE" id="PS00552"/>
    </source>
</evidence>
<dbReference type="InterPro" id="IPR012925">
    <property type="entry name" value="TipAS_dom"/>
</dbReference>
<dbReference type="PRINTS" id="PR00040">
    <property type="entry name" value="HTHMERR"/>
</dbReference>
<dbReference type="EMBL" id="CP019688">
    <property type="protein sequence ID" value="AQQ14922.1"/>
    <property type="molecule type" value="Genomic_DNA"/>
</dbReference>
<dbReference type="GO" id="GO:0003677">
    <property type="term" value="F:DNA binding"/>
    <property type="evidence" value="ECO:0007669"/>
    <property type="project" value="UniProtKB-KW"/>
</dbReference>
<keyword evidence="3" id="KW-0238">DNA-binding</keyword>
<dbReference type="AlphaFoldDB" id="A0A1Q2HVR4"/>
<dbReference type="Pfam" id="PF07739">
    <property type="entry name" value="TipAS"/>
    <property type="match status" value="1"/>
</dbReference>
<dbReference type="PANTHER" id="PTHR30204:SF69">
    <property type="entry name" value="MERR-FAMILY TRANSCRIPTIONAL REGULATOR"/>
    <property type="match status" value="1"/>
</dbReference>
<keyword evidence="1" id="KW-0678">Repressor</keyword>
<keyword evidence="4" id="KW-0804">Transcription</keyword>
<dbReference type="SUPFAM" id="SSF89082">
    <property type="entry name" value="Antibiotic binding domain of TipA-like multidrug resistance regulators"/>
    <property type="match status" value="1"/>
</dbReference>
<name>A0A1Q2HVR4_9CORY</name>
<dbReference type="SMART" id="SM00422">
    <property type="entry name" value="HTH_MERR"/>
    <property type="match status" value="1"/>
</dbReference>
<organism evidence="6 7">
    <name type="scientific">Corynebacterium glaucum</name>
    <dbReference type="NCBI Taxonomy" id="187491"/>
    <lineage>
        <taxon>Bacteria</taxon>
        <taxon>Bacillati</taxon>
        <taxon>Actinomycetota</taxon>
        <taxon>Actinomycetes</taxon>
        <taxon>Mycobacteriales</taxon>
        <taxon>Corynebacteriaceae</taxon>
        <taxon>Corynebacterium</taxon>
    </lineage>
</organism>
<evidence type="ECO:0000313" key="7">
    <source>
        <dbReference type="Proteomes" id="UP000217209"/>
    </source>
</evidence>
<dbReference type="InterPro" id="IPR009061">
    <property type="entry name" value="DNA-bd_dom_put_sf"/>
</dbReference>
<dbReference type="OrthoDB" id="9809391at2"/>
<evidence type="ECO:0000256" key="4">
    <source>
        <dbReference type="ARBA" id="ARBA00023163"/>
    </source>
</evidence>
<accession>A0A1Q2HVR4</accession>